<dbReference type="PANTHER" id="PTHR35694:SF1">
    <property type="entry name" value="DENEDDYLASE"/>
    <property type="match status" value="1"/>
</dbReference>
<dbReference type="AlphaFoldDB" id="A0A835I1E1"/>
<comment type="caution">
    <text evidence="1">The sequence shown here is derived from an EMBL/GenBank/DDBJ whole genome shotgun (WGS) entry which is preliminary data.</text>
</comment>
<dbReference type="OrthoDB" id="1894747at2759"/>
<dbReference type="PANTHER" id="PTHR35694">
    <property type="entry name" value="DENEDDYLASE"/>
    <property type="match status" value="1"/>
</dbReference>
<reference evidence="1 2" key="1">
    <citation type="submission" date="2020-10" db="EMBL/GenBank/DDBJ databases">
        <title>The Coptis chinensis genome and diversification of protoberbering-type alkaloids.</title>
        <authorList>
            <person name="Wang B."/>
            <person name="Shu S."/>
            <person name="Song C."/>
            <person name="Liu Y."/>
        </authorList>
    </citation>
    <scope>NUCLEOTIDE SEQUENCE [LARGE SCALE GENOMIC DNA]</scope>
    <source>
        <strain evidence="1">HL-2020</strain>
        <tissue evidence="1">Leaf</tissue>
    </source>
</reference>
<dbReference type="Proteomes" id="UP000631114">
    <property type="component" value="Unassembled WGS sequence"/>
</dbReference>
<name>A0A835I1E1_9MAGN</name>
<accession>A0A835I1E1</accession>
<dbReference type="EMBL" id="JADFTS010000004">
    <property type="protein sequence ID" value="KAF9608721.1"/>
    <property type="molecule type" value="Genomic_DNA"/>
</dbReference>
<proteinExistence type="predicted"/>
<keyword evidence="2" id="KW-1185">Reference proteome</keyword>
<gene>
    <name evidence="1" type="ORF">IFM89_010853</name>
</gene>
<organism evidence="1 2">
    <name type="scientific">Coptis chinensis</name>
    <dbReference type="NCBI Taxonomy" id="261450"/>
    <lineage>
        <taxon>Eukaryota</taxon>
        <taxon>Viridiplantae</taxon>
        <taxon>Streptophyta</taxon>
        <taxon>Embryophyta</taxon>
        <taxon>Tracheophyta</taxon>
        <taxon>Spermatophyta</taxon>
        <taxon>Magnoliopsida</taxon>
        <taxon>Ranunculales</taxon>
        <taxon>Ranunculaceae</taxon>
        <taxon>Coptidoideae</taxon>
        <taxon>Coptis</taxon>
    </lineage>
</organism>
<evidence type="ECO:0000313" key="2">
    <source>
        <dbReference type="Proteomes" id="UP000631114"/>
    </source>
</evidence>
<sequence>MCITIVKTIKDAVAWPGDIETERDLGAWTGELPNYLRKLHNVNLHEEVSSTGSDTVAPSSDQISTDMETSAQDIASYQVVLSSDGSVVGFQPTSRLAVNHWASNPLAKELYNGRKLTPGLIEPGLKIQQPDKVILVELLMSVNPESWFALARPLGETG</sequence>
<protein>
    <submittedName>
        <fullName evidence="1">Uncharacterized protein</fullName>
    </submittedName>
</protein>
<evidence type="ECO:0000313" key="1">
    <source>
        <dbReference type="EMBL" id="KAF9608721.1"/>
    </source>
</evidence>